<feature type="region of interest" description="Disordered" evidence="1">
    <location>
        <begin position="388"/>
        <end position="452"/>
    </location>
</feature>
<feature type="compositionally biased region" description="Acidic residues" evidence="1">
    <location>
        <begin position="398"/>
        <end position="408"/>
    </location>
</feature>
<feature type="compositionally biased region" description="Basic residues" evidence="1">
    <location>
        <begin position="420"/>
        <end position="433"/>
    </location>
</feature>
<evidence type="ECO:0000256" key="1">
    <source>
        <dbReference type="SAM" id="MobiDB-lite"/>
    </source>
</evidence>
<feature type="region of interest" description="Disordered" evidence="1">
    <location>
        <begin position="315"/>
        <end position="371"/>
    </location>
</feature>
<feature type="compositionally biased region" description="Polar residues" evidence="1">
    <location>
        <begin position="388"/>
        <end position="397"/>
    </location>
</feature>
<comment type="caution">
    <text evidence="3">The sequence shown here is derived from an EMBL/GenBank/DDBJ whole genome shotgun (WGS) entry which is preliminary data.</text>
</comment>
<evidence type="ECO:0000313" key="4">
    <source>
        <dbReference type="Proteomes" id="UP000827092"/>
    </source>
</evidence>
<protein>
    <submittedName>
        <fullName evidence="3">Uncharacterized protein</fullName>
    </submittedName>
</protein>
<keyword evidence="2" id="KW-0472">Membrane</keyword>
<organism evidence="3 4">
    <name type="scientific">Oedothorax gibbosus</name>
    <dbReference type="NCBI Taxonomy" id="931172"/>
    <lineage>
        <taxon>Eukaryota</taxon>
        <taxon>Metazoa</taxon>
        <taxon>Ecdysozoa</taxon>
        <taxon>Arthropoda</taxon>
        <taxon>Chelicerata</taxon>
        <taxon>Arachnida</taxon>
        <taxon>Araneae</taxon>
        <taxon>Araneomorphae</taxon>
        <taxon>Entelegynae</taxon>
        <taxon>Araneoidea</taxon>
        <taxon>Linyphiidae</taxon>
        <taxon>Erigoninae</taxon>
        <taxon>Oedothorax</taxon>
    </lineage>
</organism>
<feature type="compositionally biased region" description="Polar residues" evidence="1">
    <location>
        <begin position="324"/>
        <end position="358"/>
    </location>
</feature>
<dbReference type="EMBL" id="JAFNEN010000354">
    <property type="protein sequence ID" value="KAG8184929.1"/>
    <property type="molecule type" value="Genomic_DNA"/>
</dbReference>
<name>A0AAV6UMH9_9ARAC</name>
<evidence type="ECO:0000313" key="3">
    <source>
        <dbReference type="EMBL" id="KAG8184929.1"/>
    </source>
</evidence>
<dbReference type="AlphaFoldDB" id="A0AAV6UMH9"/>
<keyword evidence="4" id="KW-1185">Reference proteome</keyword>
<evidence type="ECO:0000256" key="2">
    <source>
        <dbReference type="SAM" id="Phobius"/>
    </source>
</evidence>
<feature type="compositionally biased region" description="Basic and acidic residues" evidence="1">
    <location>
        <begin position="439"/>
        <end position="452"/>
    </location>
</feature>
<feature type="transmembrane region" description="Helical" evidence="2">
    <location>
        <begin position="20"/>
        <end position="37"/>
    </location>
</feature>
<sequence>MSTRIDPVETYCQTVFKKLLHGLPYAVVFILVSQIIIQKLRNYLFAKLNEFLNSITLFLNCLIESGESISSFESRSEIEAIQFEDCNTTNSGTCISVDNNVDSFNTAIISSQIVDDSMSDVEIFREDSDEENDEKENEKLAENIEVKRSLLQNKRQVLSNRLLASKLMEFQTDDPTLDTKHSLYLPIPPFMRTKSESPIPIMEEIDISPIAATPASPLQNSNSKLMEFQTDNPTLDTKHSLYLPIPPFFRTKSESPIPIMEEIDISPIAATPASPLQNSTSFFPDVNEFYGFTSEDMLALAIQASLDDLVAKQAQDSGLVPPQDESSSAKLQEQQPSTEAGDQVGSAASPSKVNPQHTTPDKMKNRSQQMPPHAVNSLELWRNNNYLQDADSSGTQQEDSENIAEDFMEGDRYVGDKGKRPQSKRYAYKKRAKPSNPEPEEKSSSDSGDVQR</sequence>
<proteinExistence type="predicted"/>
<keyword evidence="2" id="KW-1133">Transmembrane helix</keyword>
<accession>A0AAV6UMH9</accession>
<dbReference type="Proteomes" id="UP000827092">
    <property type="component" value="Unassembled WGS sequence"/>
</dbReference>
<gene>
    <name evidence="3" type="ORF">JTE90_017782</name>
</gene>
<reference evidence="3 4" key="1">
    <citation type="journal article" date="2022" name="Nat. Ecol. Evol.">
        <title>A masculinizing supergene underlies an exaggerated male reproductive morph in a spider.</title>
        <authorList>
            <person name="Hendrickx F."/>
            <person name="De Corte Z."/>
            <person name="Sonet G."/>
            <person name="Van Belleghem S.M."/>
            <person name="Kostlbacher S."/>
            <person name="Vangestel C."/>
        </authorList>
    </citation>
    <scope>NUCLEOTIDE SEQUENCE [LARGE SCALE GENOMIC DNA]</scope>
    <source>
        <strain evidence="3">W744_W776</strain>
    </source>
</reference>
<keyword evidence="2" id="KW-0812">Transmembrane</keyword>
<feature type="compositionally biased region" description="Basic and acidic residues" evidence="1">
    <location>
        <begin position="409"/>
        <end position="419"/>
    </location>
</feature>